<evidence type="ECO:0000313" key="2">
    <source>
        <dbReference type="Proteomes" id="UP000008311"/>
    </source>
</evidence>
<evidence type="ECO:0000313" key="1">
    <source>
        <dbReference type="EMBL" id="EEF22596.1"/>
    </source>
</evidence>
<sequence>MAARQTVGQRGVAPEHAVRAARLGTGQFAVEEFACRQVERDLLAADRAQRQHGLRREAIVVLAGRAGADGPGRRIADAGRRMALQREAVGHPPLRIGAQRQARARHAEQLRRQVIVAAVQPRDAAHVAPAR</sequence>
<dbReference type="EMBL" id="EQ992501">
    <property type="protein sequence ID" value="EEF22596.1"/>
    <property type="molecule type" value="Genomic_DNA"/>
</dbReference>
<name>B9TNG9_RICCO</name>
<gene>
    <name evidence="1" type="ORF">RCOM_1991840</name>
</gene>
<dbReference type="Proteomes" id="UP000008311">
    <property type="component" value="Unassembled WGS sequence"/>
</dbReference>
<dbReference type="AlphaFoldDB" id="B9TNG9"/>
<keyword evidence="2" id="KW-1185">Reference proteome</keyword>
<organism evidence="1 2">
    <name type="scientific">Ricinus communis</name>
    <name type="common">Castor bean</name>
    <dbReference type="NCBI Taxonomy" id="3988"/>
    <lineage>
        <taxon>Eukaryota</taxon>
        <taxon>Viridiplantae</taxon>
        <taxon>Streptophyta</taxon>
        <taxon>Embryophyta</taxon>
        <taxon>Tracheophyta</taxon>
        <taxon>Spermatophyta</taxon>
        <taxon>Magnoliopsida</taxon>
        <taxon>eudicotyledons</taxon>
        <taxon>Gunneridae</taxon>
        <taxon>Pentapetalae</taxon>
        <taxon>rosids</taxon>
        <taxon>fabids</taxon>
        <taxon>Malpighiales</taxon>
        <taxon>Euphorbiaceae</taxon>
        <taxon>Acalyphoideae</taxon>
        <taxon>Acalypheae</taxon>
        <taxon>Ricinus</taxon>
    </lineage>
</organism>
<accession>B9TNG9</accession>
<protein>
    <submittedName>
        <fullName evidence="1">Uncharacterized protein</fullName>
    </submittedName>
</protein>
<reference evidence="2" key="1">
    <citation type="journal article" date="2010" name="Nat. Biotechnol.">
        <title>Draft genome sequence of the oilseed species Ricinus communis.</title>
        <authorList>
            <person name="Chan A.P."/>
            <person name="Crabtree J."/>
            <person name="Zhao Q."/>
            <person name="Lorenzi H."/>
            <person name="Orvis J."/>
            <person name="Puiu D."/>
            <person name="Melake-Berhan A."/>
            <person name="Jones K.M."/>
            <person name="Redman J."/>
            <person name="Chen G."/>
            <person name="Cahoon E.B."/>
            <person name="Gedil M."/>
            <person name="Stanke M."/>
            <person name="Haas B.J."/>
            <person name="Wortman J.R."/>
            <person name="Fraser-Liggett C.M."/>
            <person name="Ravel J."/>
            <person name="Rabinowicz P.D."/>
        </authorList>
    </citation>
    <scope>NUCLEOTIDE SEQUENCE [LARGE SCALE GENOMIC DNA]</scope>
    <source>
        <strain evidence="2">cv. Hale</strain>
    </source>
</reference>
<feature type="non-terminal residue" evidence="1">
    <location>
        <position position="131"/>
    </location>
</feature>
<proteinExistence type="predicted"/>
<dbReference type="InParanoid" id="B9TNG9"/>